<reference evidence="3" key="1">
    <citation type="submission" date="2017-03" db="EMBL/GenBank/DDBJ databases">
        <authorList>
            <person name="Sharma R."/>
            <person name="Thines M."/>
        </authorList>
    </citation>
    <scope>NUCLEOTIDE SEQUENCE [LARGE SCALE GENOMIC DNA]</scope>
</reference>
<dbReference type="EMBL" id="FWEW01003727">
    <property type="protein sequence ID" value="SLM40495.1"/>
    <property type="molecule type" value="Genomic_DNA"/>
</dbReference>
<proteinExistence type="predicted"/>
<accession>A0A1W5DBU0</accession>
<dbReference type="Proteomes" id="UP000192927">
    <property type="component" value="Unassembled WGS sequence"/>
</dbReference>
<organism evidence="2 3">
    <name type="scientific">Lasallia pustulata</name>
    <dbReference type="NCBI Taxonomy" id="136370"/>
    <lineage>
        <taxon>Eukaryota</taxon>
        <taxon>Fungi</taxon>
        <taxon>Dikarya</taxon>
        <taxon>Ascomycota</taxon>
        <taxon>Pezizomycotina</taxon>
        <taxon>Lecanoromycetes</taxon>
        <taxon>OSLEUM clade</taxon>
        <taxon>Umbilicariomycetidae</taxon>
        <taxon>Umbilicariales</taxon>
        <taxon>Umbilicariaceae</taxon>
        <taxon>Lasallia</taxon>
    </lineage>
</organism>
<protein>
    <submittedName>
        <fullName evidence="2">Uncharacterized protein</fullName>
    </submittedName>
</protein>
<evidence type="ECO:0000256" key="1">
    <source>
        <dbReference type="SAM" id="MobiDB-lite"/>
    </source>
</evidence>
<sequence length="82" mass="8906">MPVHPSEEEAPADLTEKIAKDPSSATFSTASDHAAHENEHTPGKATIQDMQSKGPQIPLTMDDMPPKASKDELRARAEELNK</sequence>
<evidence type="ECO:0000313" key="3">
    <source>
        <dbReference type="Proteomes" id="UP000192927"/>
    </source>
</evidence>
<evidence type="ECO:0000313" key="2">
    <source>
        <dbReference type="EMBL" id="SLM40495.1"/>
    </source>
</evidence>
<name>A0A1W5DBU0_9LECA</name>
<feature type="region of interest" description="Disordered" evidence="1">
    <location>
        <begin position="1"/>
        <end position="82"/>
    </location>
</feature>
<keyword evidence="3" id="KW-1185">Reference proteome</keyword>
<feature type="compositionally biased region" description="Basic and acidic residues" evidence="1">
    <location>
        <begin position="64"/>
        <end position="82"/>
    </location>
</feature>
<dbReference type="AlphaFoldDB" id="A0A1W5DBU0"/>
<feature type="compositionally biased region" description="Basic and acidic residues" evidence="1">
    <location>
        <begin position="33"/>
        <end position="42"/>
    </location>
</feature>